<accession>A0A5C1ADZ5</accession>
<proteinExistence type="predicted"/>
<dbReference type="RefSeq" id="WP_315853314.1">
    <property type="nucleotide sequence ID" value="NZ_CP042425.1"/>
</dbReference>
<reference evidence="7" key="1">
    <citation type="submission" date="2019-08" db="EMBL/GenBank/DDBJ databases">
        <title>Limnoglobus roseus gen. nov., sp. nov., a novel freshwater planctomycete with a giant genome from the family Gemmataceae.</title>
        <authorList>
            <person name="Kulichevskaya I.S."/>
            <person name="Naumoff D.G."/>
            <person name="Miroshnikov K."/>
            <person name="Ivanova A."/>
            <person name="Philippov D.A."/>
            <person name="Hakobyan A."/>
            <person name="Rijpstra I.C."/>
            <person name="Sinninghe Damste J.S."/>
            <person name="Liesack W."/>
            <person name="Dedysh S.N."/>
        </authorList>
    </citation>
    <scope>NUCLEOTIDE SEQUENCE [LARGE SCALE GENOMIC DNA]</scope>
    <source>
        <strain evidence="7">PX52</strain>
    </source>
</reference>
<evidence type="ECO:0000256" key="3">
    <source>
        <dbReference type="SAM" id="MobiDB-lite"/>
    </source>
</evidence>
<keyword evidence="4" id="KW-0812">Transmembrane</keyword>
<name>A0A5C1ADZ5_9BACT</name>
<dbReference type="KEGG" id="lrs:PX52LOC_02259"/>
<organism evidence="6 7">
    <name type="scientific">Limnoglobus roseus</name>
    <dbReference type="NCBI Taxonomy" id="2598579"/>
    <lineage>
        <taxon>Bacteria</taxon>
        <taxon>Pseudomonadati</taxon>
        <taxon>Planctomycetota</taxon>
        <taxon>Planctomycetia</taxon>
        <taxon>Gemmatales</taxon>
        <taxon>Gemmataceae</taxon>
        <taxon>Limnoglobus</taxon>
    </lineage>
</organism>
<keyword evidence="4" id="KW-1133">Transmembrane helix</keyword>
<dbReference type="InterPro" id="IPR025713">
    <property type="entry name" value="MotB-like_N_dom"/>
</dbReference>
<evidence type="ECO:0000259" key="5">
    <source>
        <dbReference type="Pfam" id="PF13677"/>
    </source>
</evidence>
<dbReference type="AlphaFoldDB" id="A0A5C1ADZ5"/>
<feature type="transmembrane region" description="Helical" evidence="4">
    <location>
        <begin position="12"/>
        <end position="30"/>
    </location>
</feature>
<keyword evidence="2 4" id="KW-0472">Membrane</keyword>
<feature type="domain" description="Motility protein B-like N-terminal" evidence="5">
    <location>
        <begin position="4"/>
        <end position="46"/>
    </location>
</feature>
<keyword evidence="7" id="KW-1185">Reference proteome</keyword>
<dbReference type="EMBL" id="CP042425">
    <property type="protein sequence ID" value="QEL15344.1"/>
    <property type="molecule type" value="Genomic_DNA"/>
</dbReference>
<evidence type="ECO:0000256" key="4">
    <source>
        <dbReference type="SAM" id="Phobius"/>
    </source>
</evidence>
<dbReference type="Proteomes" id="UP000324974">
    <property type="component" value="Chromosome"/>
</dbReference>
<sequence>MAAGGGGSWKVAYADFVTAMMAFFMVMWIGSQDQKTKQAVANYFVDPAGVSKRPAMPGSVTPTPAHGAVPQAESTAVGRGRSSFTESAESSRVTKVVNDGIHASGETLQYWRGEANKHREEAARSPEVVDQKRPINEVATAALAKKMRDEWSQKIPPQAKGVYQDLLFSSLADVNWTQIAEDMLQHS</sequence>
<feature type="region of interest" description="Disordered" evidence="3">
    <location>
        <begin position="54"/>
        <end position="90"/>
    </location>
</feature>
<protein>
    <submittedName>
        <fullName evidence="6">OmpA/MotB domain protein</fullName>
    </submittedName>
</protein>
<evidence type="ECO:0000313" key="7">
    <source>
        <dbReference type="Proteomes" id="UP000324974"/>
    </source>
</evidence>
<gene>
    <name evidence="6" type="ORF">PX52LOC_02259</name>
</gene>
<evidence type="ECO:0000256" key="1">
    <source>
        <dbReference type="ARBA" id="ARBA00004370"/>
    </source>
</evidence>
<dbReference type="Pfam" id="PF13677">
    <property type="entry name" value="MotB_plug"/>
    <property type="match status" value="1"/>
</dbReference>
<comment type="subcellular location">
    <subcellularLocation>
        <location evidence="1">Membrane</location>
    </subcellularLocation>
</comment>
<evidence type="ECO:0000256" key="2">
    <source>
        <dbReference type="ARBA" id="ARBA00023136"/>
    </source>
</evidence>
<dbReference type="GO" id="GO:0016020">
    <property type="term" value="C:membrane"/>
    <property type="evidence" value="ECO:0007669"/>
    <property type="project" value="UniProtKB-SubCell"/>
</dbReference>
<evidence type="ECO:0000313" key="6">
    <source>
        <dbReference type="EMBL" id="QEL15344.1"/>
    </source>
</evidence>